<comment type="caution">
    <text evidence="2">The sequence shown here is derived from an EMBL/GenBank/DDBJ whole genome shotgun (WGS) entry which is preliminary data.</text>
</comment>
<proteinExistence type="predicted"/>
<name>A0ABP6H5Z9_9MICO</name>
<dbReference type="Pfam" id="PF13338">
    <property type="entry name" value="AbiEi_4"/>
    <property type="match status" value="1"/>
</dbReference>
<evidence type="ECO:0000313" key="3">
    <source>
        <dbReference type="Proteomes" id="UP001501326"/>
    </source>
</evidence>
<evidence type="ECO:0000313" key="2">
    <source>
        <dbReference type="EMBL" id="GAA2737441.1"/>
    </source>
</evidence>
<dbReference type="InterPro" id="IPR025159">
    <property type="entry name" value="AbiEi_N"/>
</dbReference>
<gene>
    <name evidence="2" type="ORF">GCM10009867_24590</name>
</gene>
<evidence type="ECO:0000259" key="1">
    <source>
        <dbReference type="Pfam" id="PF13338"/>
    </source>
</evidence>
<feature type="domain" description="AbiEi antitoxin N-terminal" evidence="1">
    <location>
        <begin position="11"/>
        <end position="52"/>
    </location>
</feature>
<dbReference type="EMBL" id="BAAARN010000003">
    <property type="protein sequence ID" value="GAA2737441.1"/>
    <property type="molecule type" value="Genomic_DNA"/>
</dbReference>
<reference evidence="3" key="1">
    <citation type="journal article" date="2019" name="Int. J. Syst. Evol. Microbiol.">
        <title>The Global Catalogue of Microorganisms (GCM) 10K type strain sequencing project: providing services to taxonomists for standard genome sequencing and annotation.</title>
        <authorList>
            <consortium name="The Broad Institute Genomics Platform"/>
            <consortium name="The Broad Institute Genome Sequencing Center for Infectious Disease"/>
            <person name="Wu L."/>
            <person name="Ma J."/>
        </authorList>
    </citation>
    <scope>NUCLEOTIDE SEQUENCE [LARGE SCALE GENOMIC DNA]</scope>
    <source>
        <strain evidence="3">JCM 16378</strain>
    </source>
</reference>
<protein>
    <recommendedName>
        <fullName evidence="1">AbiEi antitoxin N-terminal domain-containing protein</fullName>
    </recommendedName>
</protein>
<keyword evidence="3" id="KW-1185">Reference proteome</keyword>
<organism evidence="2 3">
    <name type="scientific">Pedococcus aerophilus</name>
    <dbReference type="NCBI Taxonomy" id="436356"/>
    <lineage>
        <taxon>Bacteria</taxon>
        <taxon>Bacillati</taxon>
        <taxon>Actinomycetota</taxon>
        <taxon>Actinomycetes</taxon>
        <taxon>Micrococcales</taxon>
        <taxon>Intrasporangiaceae</taxon>
        <taxon>Pedococcus</taxon>
    </lineage>
</organism>
<sequence>MRQAAPMELHELARDSVVSAAEAAQLGLGPSDLRRMRRLGSVRRLIRGWYAVCPPGAPTPPWEGADHFDTARRQHRLLTVALIRSFEGRAVASHQSALVLHDIPLWKSDLATAHLCRRRDDHSRHRPAATLHPACQAEPVLSPPGYLTVPVPQAVVQVGLHPVGPGRGTFPFESLVAADAALHHGLTTLDEIQQVVHAHAGHPGIAGVRRLLERADGRHESVGETRLAHTLRLLGYRFTPQVWVTAEGRRWRADFELDDEPVIVEFDGLAKYTGGLPNPTPEQSRQALATEKWREDRLRDTGREVTRFVWAEVDDLPLVRSRVDAAIVRSRRRLRI</sequence>
<dbReference type="Proteomes" id="UP001501326">
    <property type="component" value="Unassembled WGS sequence"/>
</dbReference>
<accession>A0ABP6H5Z9</accession>